<evidence type="ECO:0000256" key="4">
    <source>
        <dbReference type="ARBA" id="ARBA00023098"/>
    </source>
</evidence>
<keyword evidence="2" id="KW-0436">Ligase</keyword>
<gene>
    <name evidence="6" type="ORF">KHQ06_23415</name>
</gene>
<protein>
    <recommendedName>
        <fullName evidence="5">Acyl-CoA synthetase</fullName>
    </recommendedName>
</protein>
<dbReference type="EMBL" id="CP074371">
    <property type="protein sequence ID" value="QVI19354.1"/>
    <property type="molecule type" value="Genomic_DNA"/>
</dbReference>
<reference evidence="6 7" key="1">
    <citation type="submission" date="2021-04" db="EMBL/GenBank/DDBJ databases">
        <title>Nocardia tengchongensis.</title>
        <authorList>
            <person name="Zhuang k."/>
            <person name="Ran Y."/>
            <person name="Li W."/>
        </authorList>
    </citation>
    <scope>NUCLEOTIDE SEQUENCE [LARGE SCALE GENOMIC DNA]</scope>
    <source>
        <strain evidence="6 7">CFH S0057</strain>
    </source>
</reference>
<evidence type="ECO:0000313" key="6">
    <source>
        <dbReference type="EMBL" id="QVI19354.1"/>
    </source>
</evidence>
<keyword evidence="4" id="KW-0443">Lipid metabolism</keyword>
<evidence type="ECO:0000313" key="7">
    <source>
        <dbReference type="Proteomes" id="UP000683310"/>
    </source>
</evidence>
<dbReference type="PANTHER" id="PTHR43272:SF32">
    <property type="entry name" value="AMP-DEPENDENT SYNTHETASE_LIGASE DOMAIN-CONTAINING PROTEIN"/>
    <property type="match status" value="1"/>
</dbReference>
<evidence type="ECO:0000256" key="2">
    <source>
        <dbReference type="ARBA" id="ARBA00022598"/>
    </source>
</evidence>
<keyword evidence="7" id="KW-1185">Reference proteome</keyword>
<evidence type="ECO:0000256" key="3">
    <source>
        <dbReference type="ARBA" id="ARBA00022832"/>
    </source>
</evidence>
<organism evidence="6 7">
    <name type="scientific">Nocardia tengchongensis</name>
    <dbReference type="NCBI Taxonomy" id="2055889"/>
    <lineage>
        <taxon>Bacteria</taxon>
        <taxon>Bacillati</taxon>
        <taxon>Actinomycetota</taxon>
        <taxon>Actinomycetes</taxon>
        <taxon>Mycobacteriales</taxon>
        <taxon>Nocardiaceae</taxon>
        <taxon>Nocardia</taxon>
    </lineage>
</organism>
<evidence type="ECO:0000256" key="1">
    <source>
        <dbReference type="ARBA" id="ARBA00006432"/>
    </source>
</evidence>
<evidence type="ECO:0000256" key="5">
    <source>
        <dbReference type="ARBA" id="ARBA00032875"/>
    </source>
</evidence>
<dbReference type="Pfam" id="PF23562">
    <property type="entry name" value="AMP-binding_C_3"/>
    <property type="match status" value="1"/>
</dbReference>
<dbReference type="InterPro" id="IPR042099">
    <property type="entry name" value="ANL_N_sf"/>
</dbReference>
<dbReference type="PANTHER" id="PTHR43272">
    <property type="entry name" value="LONG-CHAIN-FATTY-ACID--COA LIGASE"/>
    <property type="match status" value="1"/>
</dbReference>
<dbReference type="Proteomes" id="UP000683310">
    <property type="component" value="Chromosome"/>
</dbReference>
<proteinExistence type="inferred from homology"/>
<dbReference type="Gene3D" id="3.40.50.12780">
    <property type="entry name" value="N-terminal domain of ligase-like"/>
    <property type="match status" value="1"/>
</dbReference>
<accession>A0ABX8CHB2</accession>
<dbReference type="SUPFAM" id="SSF56801">
    <property type="entry name" value="Acetyl-CoA synthetase-like"/>
    <property type="match status" value="1"/>
</dbReference>
<name>A0ABX8CHB2_9NOCA</name>
<comment type="similarity">
    <text evidence="1">Belongs to the ATP-dependent AMP-binding enzyme family.</text>
</comment>
<keyword evidence="3" id="KW-0276">Fatty acid metabolism</keyword>
<sequence length="183" mass="19329">MPEKTAEAIDADGWLHTGDVATIDGDGYISIVDRKKELIITEAGKNLSPTNIENTVKAASSLVGQVAAIGDAKPFIAALIVLDLDIAVVRAKALGVPDADLKILAAHPEIVTEIKAAIAAANTKLNRVEQIKRFTILDLGWEPGGDELTPTLKLKRNPIAAKYATEIAALYLTPAPEGVVNMS</sequence>